<evidence type="ECO:0000313" key="2">
    <source>
        <dbReference type="EMBL" id="RMM00789.1"/>
    </source>
</evidence>
<evidence type="ECO:0000313" key="5">
    <source>
        <dbReference type="Proteomes" id="UP000272627"/>
    </source>
</evidence>
<evidence type="ECO:0000313" key="3">
    <source>
        <dbReference type="EMBL" id="RMO55874.1"/>
    </source>
</evidence>
<dbReference type="Proteomes" id="UP000275613">
    <property type="component" value="Unassembled WGS sequence"/>
</dbReference>
<dbReference type="Proteomes" id="UP000272627">
    <property type="component" value="Unassembled WGS sequence"/>
</dbReference>
<name>A0A0P9QG15_PSEA0</name>
<dbReference type="EMBL" id="LJQI01000187">
    <property type="protein sequence ID" value="KPX30064.1"/>
    <property type="molecule type" value="Genomic_DNA"/>
</dbReference>
<proteinExistence type="predicted"/>
<dbReference type="AlphaFoldDB" id="A0A0P9QG15"/>
<dbReference type="EMBL" id="RBPV01000296">
    <property type="protein sequence ID" value="RMO55874.1"/>
    <property type="molecule type" value="Genomic_DNA"/>
</dbReference>
<reference evidence="1 4" key="1">
    <citation type="submission" date="2015-09" db="EMBL/GenBank/DDBJ databases">
        <title>Genome announcement of multiple Pseudomonas syringae strains.</title>
        <authorList>
            <person name="Thakur S."/>
            <person name="Wang P.W."/>
            <person name="Gong Y."/>
            <person name="Weir B.S."/>
            <person name="Guttman D.S."/>
        </authorList>
    </citation>
    <scope>NUCLEOTIDE SEQUENCE [LARGE SCALE GENOMIC DNA]</scope>
    <source>
        <strain evidence="1 4">ICMP4455</strain>
    </source>
</reference>
<evidence type="ECO:0000313" key="1">
    <source>
        <dbReference type="EMBL" id="KPX30064.1"/>
    </source>
</evidence>
<protein>
    <submittedName>
        <fullName evidence="1">Uncharacterized protein</fullName>
    </submittedName>
</protein>
<gene>
    <name evidence="1" type="ORF">ALO70_200015</name>
    <name evidence="3" type="ORF">ALQ39_200002</name>
    <name evidence="2" type="ORF">ALQ86_200200</name>
</gene>
<accession>A0A0P9QG15</accession>
<reference evidence="5 6" key="2">
    <citation type="submission" date="2018-08" db="EMBL/GenBank/DDBJ databases">
        <title>Recombination of ecologically and evolutionarily significant loci maintains genetic cohesion in the Pseudomonas syringae species complex.</title>
        <authorList>
            <person name="Dillon M."/>
            <person name="Thakur S."/>
            <person name="Almeida R.N.D."/>
            <person name="Weir B.S."/>
            <person name="Guttman D.S."/>
        </authorList>
    </citation>
    <scope>NUCLEOTIDE SEQUENCE [LARGE SCALE GENOMIC DNA]</scope>
    <source>
        <strain evidence="3 6">ICMP 4316</strain>
        <strain evidence="2 5">ICMP 8636</strain>
    </source>
</reference>
<organism evidence="1 4">
    <name type="scientific">Pseudomonas amygdali pv. eriobotryae</name>
    <dbReference type="NCBI Taxonomy" id="129137"/>
    <lineage>
        <taxon>Bacteria</taxon>
        <taxon>Pseudomonadati</taxon>
        <taxon>Pseudomonadota</taxon>
        <taxon>Gammaproteobacteria</taxon>
        <taxon>Pseudomonadales</taxon>
        <taxon>Pseudomonadaceae</taxon>
        <taxon>Pseudomonas</taxon>
        <taxon>Pseudomonas amygdali</taxon>
    </lineage>
</organism>
<sequence length="68" mass="7787">MASDKVYCDFQMTIEEAFEMLTVLTELRRKGSHPLLETTFRDMESQIVESIGYAASEKSGLVRSRPKQ</sequence>
<evidence type="ECO:0000313" key="4">
    <source>
        <dbReference type="Proteomes" id="UP000050490"/>
    </source>
</evidence>
<dbReference type="Proteomes" id="UP000050490">
    <property type="component" value="Unassembled WGS sequence"/>
</dbReference>
<dbReference type="PATRIC" id="fig|129137.4.peg.6623"/>
<evidence type="ECO:0000313" key="6">
    <source>
        <dbReference type="Proteomes" id="UP000275613"/>
    </source>
</evidence>
<comment type="caution">
    <text evidence="1">The sequence shown here is derived from an EMBL/GenBank/DDBJ whole genome shotgun (WGS) entry which is preliminary data.</text>
</comment>
<dbReference type="EMBL" id="RBOA01000205">
    <property type="protein sequence ID" value="RMM00789.1"/>
    <property type="molecule type" value="Genomic_DNA"/>
</dbReference>